<feature type="transmembrane region" description="Helical" evidence="2">
    <location>
        <begin position="362"/>
        <end position="383"/>
    </location>
</feature>
<dbReference type="OrthoDB" id="9806704at2"/>
<proteinExistence type="inferred from homology"/>
<protein>
    <submittedName>
        <fullName evidence="4">Adenylate/guanylate cyclase domain-containing protein</fullName>
    </submittedName>
</protein>
<dbReference type="InterPro" id="IPR001054">
    <property type="entry name" value="A/G_cyclase"/>
</dbReference>
<evidence type="ECO:0000256" key="2">
    <source>
        <dbReference type="SAM" id="Phobius"/>
    </source>
</evidence>
<evidence type="ECO:0000256" key="1">
    <source>
        <dbReference type="ARBA" id="ARBA00005381"/>
    </source>
</evidence>
<reference evidence="4 5" key="1">
    <citation type="submission" date="2019-01" db="EMBL/GenBank/DDBJ databases">
        <title>Complete genome sequence of Cohnella hallensis HS21 isolated from Korean fir (Abies koreana) rhizospheric soil.</title>
        <authorList>
            <person name="Jiang L."/>
            <person name="Kang S.W."/>
            <person name="Kim S."/>
            <person name="Jung J."/>
            <person name="Kim C.Y."/>
            <person name="Kim D.H."/>
            <person name="Kim S.W."/>
            <person name="Lee J."/>
        </authorList>
    </citation>
    <scope>NUCLEOTIDE SEQUENCE [LARGE SCALE GENOMIC DNA]</scope>
    <source>
        <strain evidence="4 5">HS21</strain>
    </source>
</reference>
<dbReference type="Proteomes" id="UP000289856">
    <property type="component" value="Chromosome"/>
</dbReference>
<keyword evidence="2" id="KW-0812">Transmembrane</keyword>
<feature type="transmembrane region" description="Helical" evidence="2">
    <location>
        <begin position="336"/>
        <end position="356"/>
    </location>
</feature>
<dbReference type="GO" id="GO:0004016">
    <property type="term" value="F:adenylate cyclase activity"/>
    <property type="evidence" value="ECO:0007669"/>
    <property type="project" value="UniProtKB-ARBA"/>
</dbReference>
<organism evidence="4 5">
    <name type="scientific">Cohnella abietis</name>
    <dbReference type="NCBI Taxonomy" id="2507935"/>
    <lineage>
        <taxon>Bacteria</taxon>
        <taxon>Bacillati</taxon>
        <taxon>Bacillota</taxon>
        <taxon>Bacilli</taxon>
        <taxon>Bacillales</taxon>
        <taxon>Paenibacillaceae</taxon>
        <taxon>Cohnella</taxon>
    </lineage>
</organism>
<dbReference type="PANTHER" id="PTHR43081:SF1">
    <property type="entry name" value="ADENYLATE CYCLASE, TERMINAL-DIFFERENTIATION SPECIFIC"/>
    <property type="match status" value="1"/>
</dbReference>
<dbReference type="InterPro" id="IPR007890">
    <property type="entry name" value="CHASE2"/>
</dbReference>
<dbReference type="PANTHER" id="PTHR43081">
    <property type="entry name" value="ADENYLATE CYCLASE, TERMINAL-DIFFERENTIATION SPECIFIC-RELATED"/>
    <property type="match status" value="1"/>
</dbReference>
<dbReference type="Pfam" id="PF00211">
    <property type="entry name" value="Guanylate_cyc"/>
    <property type="match status" value="1"/>
</dbReference>
<dbReference type="GO" id="GO:0009190">
    <property type="term" value="P:cyclic nucleotide biosynthetic process"/>
    <property type="evidence" value="ECO:0007669"/>
    <property type="project" value="InterPro"/>
</dbReference>
<dbReference type="PROSITE" id="PS50125">
    <property type="entry name" value="GUANYLATE_CYCLASE_2"/>
    <property type="match status" value="1"/>
</dbReference>
<dbReference type="Pfam" id="PF05226">
    <property type="entry name" value="CHASE2"/>
    <property type="match status" value="1"/>
</dbReference>
<keyword evidence="2" id="KW-0472">Membrane</keyword>
<dbReference type="InterPro" id="IPR029787">
    <property type="entry name" value="Nucleotide_cyclase"/>
</dbReference>
<gene>
    <name evidence="4" type="ORF">KCTCHS21_20100</name>
</gene>
<dbReference type="CDD" id="cd07302">
    <property type="entry name" value="CHD"/>
    <property type="match status" value="1"/>
</dbReference>
<keyword evidence="5" id="KW-1185">Reference proteome</keyword>
<comment type="similarity">
    <text evidence="1">Belongs to the adenylyl cyclase class-3 family.</text>
</comment>
<evidence type="ECO:0000313" key="4">
    <source>
        <dbReference type="EMBL" id="BBI32611.1"/>
    </source>
</evidence>
<dbReference type="KEGG" id="cohn:KCTCHS21_20100"/>
<dbReference type="SMART" id="SM00044">
    <property type="entry name" value="CYCc"/>
    <property type="match status" value="1"/>
</dbReference>
<keyword evidence="2" id="KW-1133">Transmembrane helix</keyword>
<dbReference type="RefSeq" id="WP_130607266.1">
    <property type="nucleotide sequence ID" value="NZ_AP019400.1"/>
</dbReference>
<evidence type="ECO:0000259" key="3">
    <source>
        <dbReference type="PROSITE" id="PS50125"/>
    </source>
</evidence>
<name>A0A3T1D3I9_9BACL</name>
<sequence length="609" mass="68292">MKERIRRMTIVLNVLLIVAVYFIYSSHSMQKIDNLLFDYDMKQVRDGIADSRIVVVAIDDESLSQLGRFPWDRAVYAQLLANMNEEGNIPTSIAFDIVFSEESGNPDSDMAFAEALAEYPNVILPVVGITENNINNRTVVKRDQLLKAVSVSEPYQLFADVTKKAHINRVISPDGVIRQTWLKIQSPTGEVIPSLAYLSAQMAGVDLSKYDAITDPSKTAEQIAKNTITIDYQLKTENFTTVSFVQVLNGEVPPDLFKDSVVFIGFTAVGLSNEGGQDTGVTPIEKDIKMVYAHANITNQLLKGTSISFTSNWSELVLIFVLFVLFGILPWRLKNIYSILIFLAVFSCVLYGQFALYQQSAIHINIIYALLAMMLAYLANVSLKSYMDSVQKSFVTRQFGRYISPDLVKQIVAQDIEIKLGGDLKTISILFLDIRGFTPLSEKLTPSELVDTLNTMFNMITETTLRNQGTIDKFIGDAAMILFNAPLEVVDHERMAVKTAYEIQQGMKKIKDEIMEKYQCEVNVGIGIHAGPVVVGNIGSYLRVDYTAIGDNVNIAARIESQTKKGQVHVSEQVYEKTKQYYRFDEGEDRMFKGKSHPIRVYEVLGIVE</sequence>
<dbReference type="Gene3D" id="3.30.70.1230">
    <property type="entry name" value="Nucleotide cyclase"/>
    <property type="match status" value="1"/>
</dbReference>
<dbReference type="SUPFAM" id="SSF55073">
    <property type="entry name" value="Nucleotide cyclase"/>
    <property type="match status" value="1"/>
</dbReference>
<feature type="transmembrane region" description="Helical" evidence="2">
    <location>
        <begin position="313"/>
        <end position="329"/>
    </location>
</feature>
<feature type="transmembrane region" description="Helical" evidence="2">
    <location>
        <begin position="7"/>
        <end position="24"/>
    </location>
</feature>
<dbReference type="EMBL" id="AP019400">
    <property type="protein sequence ID" value="BBI32611.1"/>
    <property type="molecule type" value="Genomic_DNA"/>
</dbReference>
<dbReference type="GO" id="GO:0035556">
    <property type="term" value="P:intracellular signal transduction"/>
    <property type="evidence" value="ECO:0007669"/>
    <property type="project" value="InterPro"/>
</dbReference>
<accession>A0A3T1D3I9</accession>
<feature type="domain" description="Guanylate cyclase" evidence="3">
    <location>
        <begin position="428"/>
        <end position="560"/>
    </location>
</feature>
<dbReference type="AlphaFoldDB" id="A0A3T1D3I9"/>
<evidence type="ECO:0000313" key="5">
    <source>
        <dbReference type="Proteomes" id="UP000289856"/>
    </source>
</evidence>
<dbReference type="InterPro" id="IPR050697">
    <property type="entry name" value="Adenylyl/Guanylyl_Cyclase_3/4"/>
</dbReference>
<dbReference type="SMART" id="SM01080">
    <property type="entry name" value="CHASE2"/>
    <property type="match status" value="1"/>
</dbReference>